<keyword evidence="3 9" id="KW-0812">Transmembrane</keyword>
<evidence type="ECO:0000256" key="1">
    <source>
        <dbReference type="ARBA" id="ARBA00004141"/>
    </source>
</evidence>
<dbReference type="PANTHER" id="PTHR21137:SF44">
    <property type="entry name" value="ODORANT RECEPTOR 13A-RELATED"/>
    <property type="match status" value="1"/>
</dbReference>
<comment type="caution">
    <text evidence="9">Lacks conserved residue(s) required for the propagation of feature annotation.</text>
</comment>
<dbReference type="Pfam" id="PF02949">
    <property type="entry name" value="7tm_6"/>
    <property type="match status" value="1"/>
</dbReference>
<evidence type="ECO:0000256" key="8">
    <source>
        <dbReference type="ARBA" id="ARBA00023224"/>
    </source>
</evidence>
<comment type="similarity">
    <text evidence="9">Belongs to the insect chemoreceptor superfamily. Heteromeric odorant receptor channel (TC 1.A.69) family.</text>
</comment>
<proteinExistence type="evidence at transcript level"/>
<feature type="transmembrane region" description="Helical" evidence="9">
    <location>
        <begin position="53"/>
        <end position="77"/>
    </location>
</feature>
<reference evidence="10" key="1">
    <citation type="submission" date="2015-08" db="EMBL/GenBank/DDBJ databases">
        <title>A reference gene set for chemosensory receptor genes of Manduca sexta.</title>
        <authorList>
            <person name="Koenig C."/>
            <person name="Hirsh A."/>
            <person name="Bucks S."/>
            <person name="Klinner C."/>
            <person name="Vogel H."/>
            <person name="Shukla A."/>
            <person name="Mansfield J.H."/>
            <person name="Morton B."/>
            <person name="Hansson B.S."/>
            <person name="Grosse-Wilde E."/>
        </authorList>
    </citation>
    <scope>NUCLEOTIDE SEQUENCE</scope>
</reference>
<name>A0A0P1J1P1_MANSE</name>
<sequence>MASLWRKYFTKEIQVLKRVYEKSDYEDTYETPRKYLKWSGIRMKHNISKSLSICWLVYYWFCFVNIVFASVAEIIAMCMTASAGTFDDAIAIFQMMPCNGFCGLSLVKSFKMVKHRPVFENLITEIGNMWPQRLVDEEEHKIISSALREIKIFVKGYHWCNNYLMLSFLYPPFWELIKRLSGEKWEPKLHFIYWLPFDPLQPVYYECMLALQTWQAMTVIWTNMSGDFMFCLFLSHITTQFNLLSVRIRKLIYVPVDQQLIESYPLGQYSEEYLRKNKEPVDSYTPQQWEEKHFKEITEIVLQHQALIRLSRDIENMYSLTLLVNVVNSPLVICFCGFCSVVVEKWNETAYKSFLVTALSQTWFVCWYGQKLLDSSEGVAEAVYNSGWYRASKKIRRSLMIMLHGSQKGVGVTTYGFSIISLASYSTIIKTSWSYFTLLLNFSNK</sequence>
<keyword evidence="2 9" id="KW-0716">Sensory transduction</keyword>
<organism evidence="10">
    <name type="scientific">Manduca sexta</name>
    <name type="common">Tobacco hawkmoth</name>
    <name type="synonym">Tobacco hornworm</name>
    <dbReference type="NCBI Taxonomy" id="7130"/>
    <lineage>
        <taxon>Eukaryota</taxon>
        <taxon>Metazoa</taxon>
        <taxon>Ecdysozoa</taxon>
        <taxon>Arthropoda</taxon>
        <taxon>Hexapoda</taxon>
        <taxon>Insecta</taxon>
        <taxon>Pterygota</taxon>
        <taxon>Neoptera</taxon>
        <taxon>Endopterygota</taxon>
        <taxon>Lepidoptera</taxon>
        <taxon>Glossata</taxon>
        <taxon>Ditrysia</taxon>
        <taxon>Bombycoidea</taxon>
        <taxon>Sphingidae</taxon>
        <taxon>Sphinginae</taxon>
        <taxon>Sphingini</taxon>
        <taxon>Manduca</taxon>
    </lineage>
</organism>
<comment type="subcellular location">
    <subcellularLocation>
        <location evidence="9">Cell membrane</location>
        <topology evidence="9">Multi-pass membrane protein</topology>
    </subcellularLocation>
    <subcellularLocation>
        <location evidence="1">Membrane</location>
        <topology evidence="1">Multi-pass membrane protein</topology>
    </subcellularLocation>
</comment>
<dbReference type="GO" id="GO:0004984">
    <property type="term" value="F:olfactory receptor activity"/>
    <property type="evidence" value="ECO:0007669"/>
    <property type="project" value="InterPro"/>
</dbReference>
<keyword evidence="4 9" id="KW-0552">Olfaction</keyword>
<keyword evidence="5 9" id="KW-1133">Transmembrane helix</keyword>
<dbReference type="GO" id="GO:0007165">
    <property type="term" value="P:signal transduction"/>
    <property type="evidence" value="ECO:0007669"/>
    <property type="project" value="UniProtKB-KW"/>
</dbReference>
<keyword evidence="8 9" id="KW-0807">Transducer</keyword>
<dbReference type="InterPro" id="IPR004117">
    <property type="entry name" value="7tm6_olfct_rcpt"/>
</dbReference>
<evidence type="ECO:0000256" key="6">
    <source>
        <dbReference type="ARBA" id="ARBA00023136"/>
    </source>
</evidence>
<evidence type="ECO:0000256" key="5">
    <source>
        <dbReference type="ARBA" id="ARBA00022989"/>
    </source>
</evidence>
<dbReference type="EMBL" id="LN885129">
    <property type="protein sequence ID" value="CUQ99418.1"/>
    <property type="molecule type" value="mRNA"/>
</dbReference>
<dbReference type="GO" id="GO:0005549">
    <property type="term" value="F:odorant binding"/>
    <property type="evidence" value="ECO:0007669"/>
    <property type="project" value="InterPro"/>
</dbReference>
<evidence type="ECO:0000256" key="3">
    <source>
        <dbReference type="ARBA" id="ARBA00022692"/>
    </source>
</evidence>
<dbReference type="PANTHER" id="PTHR21137">
    <property type="entry name" value="ODORANT RECEPTOR"/>
    <property type="match status" value="1"/>
</dbReference>
<gene>
    <name evidence="10" type="primary">OR-42</name>
</gene>
<dbReference type="GO" id="GO:0005886">
    <property type="term" value="C:plasma membrane"/>
    <property type="evidence" value="ECO:0007669"/>
    <property type="project" value="UniProtKB-SubCell"/>
</dbReference>
<feature type="transmembrane region" description="Helical" evidence="9">
    <location>
        <begin position="89"/>
        <end position="107"/>
    </location>
</feature>
<feature type="transmembrane region" description="Helical" evidence="9">
    <location>
        <begin position="317"/>
        <end position="343"/>
    </location>
</feature>
<accession>A0A0P1J1P1</accession>
<evidence type="ECO:0000256" key="2">
    <source>
        <dbReference type="ARBA" id="ARBA00022606"/>
    </source>
</evidence>
<keyword evidence="6 9" id="KW-0472">Membrane</keyword>
<dbReference type="AlphaFoldDB" id="A0A0P1J1P1"/>
<keyword evidence="7 9" id="KW-0675">Receptor</keyword>
<evidence type="ECO:0000256" key="4">
    <source>
        <dbReference type="ARBA" id="ARBA00022725"/>
    </source>
</evidence>
<protein>
    <recommendedName>
        <fullName evidence="9">Odorant receptor</fullName>
    </recommendedName>
</protein>
<evidence type="ECO:0000313" key="10">
    <source>
        <dbReference type="EMBL" id="CUQ99418.1"/>
    </source>
</evidence>
<evidence type="ECO:0000256" key="7">
    <source>
        <dbReference type="ARBA" id="ARBA00023170"/>
    </source>
</evidence>
<evidence type="ECO:0000256" key="9">
    <source>
        <dbReference type="RuleBase" id="RU351113"/>
    </source>
</evidence>
<dbReference type="OrthoDB" id="8122539at2759"/>